<proteinExistence type="predicted"/>
<dbReference type="Proteomes" id="UP000827549">
    <property type="component" value="Chromosome 4"/>
</dbReference>
<keyword evidence="1" id="KW-0175">Coiled coil</keyword>
<name>A0AAF0YAQ6_9TREE</name>
<sequence>MITIPTAVAEWPTFQAYGQLARHYAEYGAIPTPLHRGEVADVLFLASSICTSMAASVEQVAGAREIRLKVLCVLDPSFLREPYDGLAQLTPMPSGSSTFHTSVSSPSPGDTPSGAGSGVGTGTGTGTLEHLTLAIEGMQDTLAESVSQLSQLSNDILAIRPAPPPLDTDSESTCTVEVIQLRRDNEALKGELATAKTRLKKVEEAHRNRMLNGLTPFSKWNPVEAPHGPIPADLPPISSREAFLAMDQPTVARWASYYLGVASRVRDARDANYLRSLICPFIGIRPELTKWASEGKASAPAGPSVQFVHPL</sequence>
<feature type="coiled-coil region" evidence="1">
    <location>
        <begin position="178"/>
        <end position="205"/>
    </location>
</feature>
<dbReference type="RefSeq" id="XP_062628579.1">
    <property type="nucleotide sequence ID" value="XM_062772595.1"/>
</dbReference>
<organism evidence="3 4">
    <name type="scientific">Vanrija pseudolonga</name>
    <dbReference type="NCBI Taxonomy" id="143232"/>
    <lineage>
        <taxon>Eukaryota</taxon>
        <taxon>Fungi</taxon>
        <taxon>Dikarya</taxon>
        <taxon>Basidiomycota</taxon>
        <taxon>Agaricomycotina</taxon>
        <taxon>Tremellomycetes</taxon>
        <taxon>Trichosporonales</taxon>
        <taxon>Trichosporonaceae</taxon>
        <taxon>Vanrija</taxon>
    </lineage>
</organism>
<evidence type="ECO:0000313" key="4">
    <source>
        <dbReference type="Proteomes" id="UP000827549"/>
    </source>
</evidence>
<dbReference type="EMBL" id="CP086717">
    <property type="protein sequence ID" value="WOO82547.1"/>
    <property type="molecule type" value="Genomic_DNA"/>
</dbReference>
<evidence type="ECO:0000313" key="3">
    <source>
        <dbReference type="EMBL" id="WOO82547.1"/>
    </source>
</evidence>
<evidence type="ECO:0000256" key="1">
    <source>
        <dbReference type="SAM" id="Coils"/>
    </source>
</evidence>
<protein>
    <submittedName>
        <fullName evidence="3">Uncharacterized protein</fullName>
    </submittedName>
</protein>
<evidence type="ECO:0000256" key="2">
    <source>
        <dbReference type="SAM" id="MobiDB-lite"/>
    </source>
</evidence>
<feature type="compositionally biased region" description="Low complexity" evidence="2">
    <location>
        <begin position="94"/>
        <end position="114"/>
    </location>
</feature>
<feature type="compositionally biased region" description="Gly residues" evidence="2">
    <location>
        <begin position="115"/>
        <end position="125"/>
    </location>
</feature>
<keyword evidence="4" id="KW-1185">Reference proteome</keyword>
<accession>A0AAF0YAQ6</accession>
<reference evidence="3" key="1">
    <citation type="submission" date="2023-10" db="EMBL/GenBank/DDBJ databases">
        <authorList>
            <person name="Noh H."/>
        </authorList>
    </citation>
    <scope>NUCLEOTIDE SEQUENCE</scope>
    <source>
        <strain evidence="3">DUCC4014</strain>
    </source>
</reference>
<dbReference type="GeneID" id="87809258"/>
<gene>
    <name evidence="3" type="ORF">LOC62_04G006031</name>
</gene>
<feature type="region of interest" description="Disordered" evidence="2">
    <location>
        <begin position="94"/>
        <end position="125"/>
    </location>
</feature>
<dbReference type="AlphaFoldDB" id="A0AAF0YAQ6"/>